<keyword evidence="2" id="KW-0472">Membrane</keyword>
<accession>A0ABX0H2Q9</accession>
<feature type="transmembrane region" description="Helical" evidence="2">
    <location>
        <begin position="75"/>
        <end position="97"/>
    </location>
</feature>
<dbReference type="EMBL" id="JAANNP010000088">
    <property type="protein sequence ID" value="NHC16070.1"/>
    <property type="molecule type" value="Genomic_DNA"/>
</dbReference>
<protein>
    <submittedName>
        <fullName evidence="3">DUF3995 domain-containing protein</fullName>
    </submittedName>
</protein>
<proteinExistence type="predicted"/>
<comment type="caution">
    <text evidence="3">The sequence shown here is derived from an EMBL/GenBank/DDBJ whole genome shotgun (WGS) entry which is preliminary data.</text>
</comment>
<dbReference type="Pfam" id="PF13160">
    <property type="entry name" value="DUF3995"/>
    <property type="match status" value="1"/>
</dbReference>
<feature type="region of interest" description="Disordered" evidence="1">
    <location>
        <begin position="1"/>
        <end position="20"/>
    </location>
</feature>
<gene>
    <name evidence="3" type="ORF">G9H71_19990</name>
</gene>
<dbReference type="Proteomes" id="UP000800981">
    <property type="component" value="Unassembled WGS sequence"/>
</dbReference>
<keyword evidence="2" id="KW-0812">Transmembrane</keyword>
<evidence type="ECO:0000313" key="4">
    <source>
        <dbReference type="Proteomes" id="UP000800981"/>
    </source>
</evidence>
<feature type="transmembrane region" description="Helical" evidence="2">
    <location>
        <begin position="109"/>
        <end position="138"/>
    </location>
</feature>
<keyword evidence="2" id="KW-1133">Transmembrane helix</keyword>
<organism evidence="3 4">
    <name type="scientific">Motilibacter deserti</name>
    <dbReference type="NCBI Taxonomy" id="2714956"/>
    <lineage>
        <taxon>Bacteria</taxon>
        <taxon>Bacillati</taxon>
        <taxon>Actinomycetota</taxon>
        <taxon>Actinomycetes</taxon>
        <taxon>Motilibacterales</taxon>
        <taxon>Motilibacteraceae</taxon>
        <taxon>Motilibacter</taxon>
    </lineage>
</organism>
<name>A0ABX0H2Q9_9ACTN</name>
<reference evidence="3 4" key="1">
    <citation type="submission" date="2020-03" db="EMBL/GenBank/DDBJ databases">
        <title>Two novel Motilibacter sp.</title>
        <authorList>
            <person name="Liu S."/>
        </authorList>
    </citation>
    <scope>NUCLEOTIDE SEQUENCE [LARGE SCALE GENOMIC DNA]</scope>
    <source>
        <strain evidence="3 4">E257</strain>
    </source>
</reference>
<evidence type="ECO:0000313" key="3">
    <source>
        <dbReference type="EMBL" id="NHC16070.1"/>
    </source>
</evidence>
<dbReference type="InterPro" id="IPR025058">
    <property type="entry name" value="DUF3995"/>
</dbReference>
<evidence type="ECO:0000256" key="1">
    <source>
        <dbReference type="SAM" id="MobiDB-lite"/>
    </source>
</evidence>
<feature type="transmembrane region" description="Helical" evidence="2">
    <location>
        <begin position="31"/>
        <end position="51"/>
    </location>
</feature>
<evidence type="ECO:0000256" key="2">
    <source>
        <dbReference type="SAM" id="Phobius"/>
    </source>
</evidence>
<feature type="transmembrane region" description="Helical" evidence="2">
    <location>
        <begin position="150"/>
        <end position="173"/>
    </location>
</feature>
<keyword evidence="4" id="KW-1185">Reference proteome</keyword>
<sequence>MSDGVEAVPASSPVAGAPAAGTPAAGASRRWAYAAAGWALVSAVPSVYWGLGGTAGLDTIGGTIERLARAHDPGIFVAVWVAVLLKVAGAALALALVMPWGRRIPRRLLLAAALGGAAVLTVYGGVLVVAGLLAALGLVGQGGPSDPTALYGHLLLWDPIFVVWGVLLGMAGWQARRAGAA</sequence>
<dbReference type="RefSeq" id="WP_166284545.1">
    <property type="nucleotide sequence ID" value="NZ_JAANNP010000088.1"/>
</dbReference>